<dbReference type="Pfam" id="PF13715">
    <property type="entry name" value="CarbopepD_reg_2"/>
    <property type="match status" value="1"/>
</dbReference>
<comment type="subcellular location">
    <subcellularLocation>
        <location evidence="1 10">Cell outer membrane</location>
        <topology evidence="1 10">Multi-pass membrane protein</topology>
    </subcellularLocation>
</comment>
<keyword evidence="4 10" id="KW-0812">Transmembrane</keyword>
<gene>
    <name evidence="14" type="ORF">FDK13_25315</name>
</gene>
<dbReference type="InterPro" id="IPR008969">
    <property type="entry name" value="CarboxyPept-like_regulatory"/>
</dbReference>
<dbReference type="InterPro" id="IPR036942">
    <property type="entry name" value="Beta-barrel_TonB_sf"/>
</dbReference>
<dbReference type="Proteomes" id="UP000304900">
    <property type="component" value="Unassembled WGS sequence"/>
</dbReference>
<dbReference type="InterPro" id="IPR037066">
    <property type="entry name" value="Plug_dom_sf"/>
</dbReference>
<comment type="caution">
    <text evidence="14">The sequence shown here is derived from an EMBL/GenBank/DDBJ whole genome shotgun (WGS) entry which is preliminary data.</text>
</comment>
<dbReference type="GO" id="GO:0044718">
    <property type="term" value="P:siderophore transmembrane transport"/>
    <property type="evidence" value="ECO:0007669"/>
    <property type="project" value="TreeGrafter"/>
</dbReference>
<dbReference type="GO" id="GO:0015344">
    <property type="term" value="F:siderophore uptake transmembrane transporter activity"/>
    <property type="evidence" value="ECO:0007669"/>
    <property type="project" value="TreeGrafter"/>
</dbReference>
<protein>
    <submittedName>
        <fullName evidence="14">SusC/RagA family TonB-linked outer membrane protein</fullName>
    </submittedName>
</protein>
<dbReference type="Pfam" id="PF00593">
    <property type="entry name" value="TonB_dep_Rec_b-barrel"/>
    <property type="match status" value="1"/>
</dbReference>
<dbReference type="PROSITE" id="PS52016">
    <property type="entry name" value="TONB_DEPENDENT_REC_3"/>
    <property type="match status" value="1"/>
</dbReference>
<feature type="domain" description="TonB-dependent receptor plug" evidence="13">
    <location>
        <begin position="112"/>
        <end position="214"/>
    </location>
</feature>
<evidence type="ECO:0000256" key="9">
    <source>
        <dbReference type="ARBA" id="ARBA00023237"/>
    </source>
</evidence>
<name>A0A4U6CVY5_9BACT</name>
<evidence type="ECO:0000256" key="2">
    <source>
        <dbReference type="ARBA" id="ARBA00022448"/>
    </source>
</evidence>
<dbReference type="Gene3D" id="2.170.130.10">
    <property type="entry name" value="TonB-dependent receptor, plug domain"/>
    <property type="match status" value="1"/>
</dbReference>
<dbReference type="PANTHER" id="PTHR30069">
    <property type="entry name" value="TONB-DEPENDENT OUTER MEMBRANE RECEPTOR"/>
    <property type="match status" value="1"/>
</dbReference>
<dbReference type="PANTHER" id="PTHR30069:SF29">
    <property type="entry name" value="HEMOGLOBIN AND HEMOGLOBIN-HAPTOGLOBIN-BINDING PROTEIN 1-RELATED"/>
    <property type="match status" value="1"/>
</dbReference>
<dbReference type="NCBIfam" id="TIGR04056">
    <property type="entry name" value="OMP_RagA_SusC"/>
    <property type="match status" value="1"/>
</dbReference>
<dbReference type="Gene3D" id="2.40.170.20">
    <property type="entry name" value="TonB-dependent receptor, beta-barrel domain"/>
    <property type="match status" value="1"/>
</dbReference>
<evidence type="ECO:0000313" key="15">
    <source>
        <dbReference type="Proteomes" id="UP000304900"/>
    </source>
</evidence>
<sequence length="973" mass="106111">MDLKTSAIPIKPVLQVKNELRIAGKVSDEKGEALPGVNIVIKGTSQGSNTGVDGSYEIVVPDAQSVLMFSFVGYQSHEVAVGNSTVINVSLVADTKALNEVVVVGYSSKQLSQLSSSVSVVTGKQLNDVTSNNPINLLQGKAPGVIVSNSSGDPNSTPSIVVRGSSSITAGSAPLMVVDGIIGGNANPNDIESVTILKDAAATGLYGSRAANGVIIITTKSGKSGKTRIDFNASAGFNNATTGNFQVMNSQQLYDYEKSFYPADRFNNEIPASVVAQNTNWQDLAFRTGSTQNYVLSLSGGSENTKFYISGNYYNEQGTLHYNDAKRYNVRANITHKINDKLKLNVKINARLSKQESDRAGLDGALYGAYNNMPWDNPYNSDGSVNKGTDGGWYGREQENFLHGWQYNLNQANASGLDGDLNLDYTILKNLTFSSYNRVSTSTSKSELYYDIRAKAGKGLGRLTNGFVNNLSMITSNRLHYDRNFGKHELSALAVLEGEKNKIDADGVTGEGFAPGLHVMNTASRILSATGSINENSFIKGLVQLDYSYVNRYFVVGSYINESSSRFGANNRSGNFYTLGASWVLSNESFMKNFAAFDLLKLRASYGVTGNAEIGNYQSFGLYSFASQYAGNSAAFPYQMDNKDLTWEKAKTLNFGLDISLYKRLMLNIDAYNKTTDGLLLNVEMPFTSGFGSVIRNVGAIRNRGLELNLNSVNLEGKFLWVTNFNIAFNRSKVLTLDQGKDIRTGNILISEGQQLYTWNMRKWMGVDPATGDPLWEQVSKGANGEEVRTTTNSYASATQQNVGTASPNLTGGMSNTWSYKGFTLSAFFNYVSGNKVYHNSRALFDSDGAYYTYNSMVLADGWSRWEKPGDIATHPKPVFGGNKNSNQASSRYLEDGSYIRLRNINFSYQLPDHLARKIRSENVKLFVSADNLVTFTKFSGMDPEVVLGPSGGTSSIKYPISKKVLFGINIGF</sequence>
<dbReference type="SUPFAM" id="SSF56935">
    <property type="entry name" value="Porins"/>
    <property type="match status" value="1"/>
</dbReference>
<dbReference type="SUPFAM" id="SSF49464">
    <property type="entry name" value="Carboxypeptidase regulatory domain-like"/>
    <property type="match status" value="1"/>
</dbReference>
<keyword evidence="6 11" id="KW-0798">TonB box</keyword>
<dbReference type="OrthoDB" id="9768177at2"/>
<dbReference type="AlphaFoldDB" id="A0A4U6CVY5"/>
<proteinExistence type="inferred from homology"/>
<dbReference type="InterPro" id="IPR023997">
    <property type="entry name" value="TonB-dep_OMP_SusC/RagA_CS"/>
</dbReference>
<evidence type="ECO:0000256" key="7">
    <source>
        <dbReference type="ARBA" id="ARBA00023136"/>
    </source>
</evidence>
<accession>A0A4U6CVY5</accession>
<keyword evidence="15" id="KW-1185">Reference proteome</keyword>
<feature type="domain" description="TonB-dependent receptor-like beta-barrel" evidence="12">
    <location>
        <begin position="364"/>
        <end position="933"/>
    </location>
</feature>
<dbReference type="EMBL" id="SZVO01000013">
    <property type="protein sequence ID" value="TKT88949.1"/>
    <property type="molecule type" value="Genomic_DNA"/>
</dbReference>
<keyword evidence="5" id="KW-0732">Signal</keyword>
<keyword evidence="9 10" id="KW-0998">Cell outer membrane</keyword>
<evidence type="ECO:0000256" key="3">
    <source>
        <dbReference type="ARBA" id="ARBA00022452"/>
    </source>
</evidence>
<evidence type="ECO:0000256" key="4">
    <source>
        <dbReference type="ARBA" id="ARBA00022692"/>
    </source>
</evidence>
<comment type="similarity">
    <text evidence="10 11">Belongs to the TonB-dependent receptor family.</text>
</comment>
<evidence type="ECO:0000256" key="6">
    <source>
        <dbReference type="ARBA" id="ARBA00023077"/>
    </source>
</evidence>
<organism evidence="14 15">
    <name type="scientific">Dyadobacter frigoris</name>
    <dbReference type="NCBI Taxonomy" id="2576211"/>
    <lineage>
        <taxon>Bacteria</taxon>
        <taxon>Pseudomonadati</taxon>
        <taxon>Bacteroidota</taxon>
        <taxon>Cytophagia</taxon>
        <taxon>Cytophagales</taxon>
        <taxon>Spirosomataceae</taxon>
        <taxon>Dyadobacter</taxon>
    </lineage>
</organism>
<evidence type="ECO:0000256" key="1">
    <source>
        <dbReference type="ARBA" id="ARBA00004571"/>
    </source>
</evidence>
<keyword evidence="8" id="KW-0675">Receptor</keyword>
<evidence type="ECO:0000256" key="11">
    <source>
        <dbReference type="RuleBase" id="RU003357"/>
    </source>
</evidence>
<evidence type="ECO:0000259" key="12">
    <source>
        <dbReference type="Pfam" id="PF00593"/>
    </source>
</evidence>
<evidence type="ECO:0000313" key="14">
    <source>
        <dbReference type="EMBL" id="TKT88949.1"/>
    </source>
</evidence>
<dbReference type="GO" id="GO:0009279">
    <property type="term" value="C:cell outer membrane"/>
    <property type="evidence" value="ECO:0007669"/>
    <property type="project" value="UniProtKB-SubCell"/>
</dbReference>
<dbReference type="InterPro" id="IPR023996">
    <property type="entry name" value="TonB-dep_OMP_SusC/RagA"/>
</dbReference>
<dbReference type="InterPro" id="IPR012910">
    <property type="entry name" value="Plug_dom"/>
</dbReference>
<evidence type="ECO:0000259" key="13">
    <source>
        <dbReference type="Pfam" id="PF07715"/>
    </source>
</evidence>
<keyword evidence="2 10" id="KW-0813">Transport</keyword>
<evidence type="ECO:0000256" key="8">
    <source>
        <dbReference type="ARBA" id="ARBA00023170"/>
    </source>
</evidence>
<evidence type="ECO:0000256" key="5">
    <source>
        <dbReference type="ARBA" id="ARBA00022729"/>
    </source>
</evidence>
<dbReference type="InterPro" id="IPR000531">
    <property type="entry name" value="Beta-barrel_TonB"/>
</dbReference>
<dbReference type="Gene3D" id="2.60.40.1120">
    <property type="entry name" value="Carboxypeptidase-like, regulatory domain"/>
    <property type="match status" value="1"/>
</dbReference>
<keyword evidence="3 10" id="KW-1134">Transmembrane beta strand</keyword>
<dbReference type="InterPro" id="IPR039426">
    <property type="entry name" value="TonB-dep_rcpt-like"/>
</dbReference>
<dbReference type="NCBIfam" id="TIGR04057">
    <property type="entry name" value="SusC_RagA_signa"/>
    <property type="match status" value="1"/>
</dbReference>
<reference evidence="14 15" key="1">
    <citation type="submission" date="2019-05" db="EMBL/GenBank/DDBJ databases">
        <title>Dyadobacter AR-3-8 sp. nov., isolated from arctic soil.</title>
        <authorList>
            <person name="Chaudhary D.K."/>
        </authorList>
    </citation>
    <scope>NUCLEOTIDE SEQUENCE [LARGE SCALE GENOMIC DNA]</scope>
    <source>
        <strain evidence="14 15">AR-3-8</strain>
    </source>
</reference>
<evidence type="ECO:0000256" key="10">
    <source>
        <dbReference type="PROSITE-ProRule" id="PRU01360"/>
    </source>
</evidence>
<dbReference type="Pfam" id="PF07715">
    <property type="entry name" value="Plug"/>
    <property type="match status" value="1"/>
</dbReference>
<keyword evidence="7 10" id="KW-0472">Membrane</keyword>